<organism evidence="4 5">
    <name type="scientific">Pseudoduganella namucuonensis</name>
    <dbReference type="NCBI Taxonomy" id="1035707"/>
    <lineage>
        <taxon>Bacteria</taxon>
        <taxon>Pseudomonadati</taxon>
        <taxon>Pseudomonadota</taxon>
        <taxon>Betaproteobacteria</taxon>
        <taxon>Burkholderiales</taxon>
        <taxon>Oxalobacteraceae</taxon>
        <taxon>Telluria group</taxon>
        <taxon>Pseudoduganella</taxon>
    </lineage>
</organism>
<dbReference type="CDD" id="cd00130">
    <property type="entry name" value="PAS"/>
    <property type="match status" value="1"/>
</dbReference>
<evidence type="ECO:0000313" key="5">
    <source>
        <dbReference type="Proteomes" id="UP000199391"/>
    </source>
</evidence>
<dbReference type="SUPFAM" id="SSF55785">
    <property type="entry name" value="PYP-like sensor domain (PAS domain)"/>
    <property type="match status" value="1"/>
</dbReference>
<dbReference type="Pfam" id="PF00563">
    <property type="entry name" value="EAL"/>
    <property type="match status" value="1"/>
</dbReference>
<evidence type="ECO:0000259" key="2">
    <source>
        <dbReference type="PROSITE" id="PS50883"/>
    </source>
</evidence>
<dbReference type="PANTHER" id="PTHR44757">
    <property type="entry name" value="DIGUANYLATE CYCLASE DGCP"/>
    <property type="match status" value="1"/>
</dbReference>
<dbReference type="InterPro" id="IPR035965">
    <property type="entry name" value="PAS-like_dom_sf"/>
</dbReference>
<dbReference type="InterPro" id="IPR029787">
    <property type="entry name" value="Nucleotide_cyclase"/>
</dbReference>
<dbReference type="Proteomes" id="UP000199391">
    <property type="component" value="Unassembled WGS sequence"/>
</dbReference>
<dbReference type="InterPro" id="IPR001633">
    <property type="entry name" value="EAL_dom"/>
</dbReference>
<dbReference type="OrthoDB" id="9813903at2"/>
<name>A0A1I7F4L7_9BURK</name>
<dbReference type="Gene3D" id="3.30.450.20">
    <property type="entry name" value="PAS domain"/>
    <property type="match status" value="1"/>
</dbReference>
<evidence type="ECO:0000259" key="3">
    <source>
        <dbReference type="PROSITE" id="PS50887"/>
    </source>
</evidence>
<dbReference type="InterPro" id="IPR013656">
    <property type="entry name" value="PAS_4"/>
</dbReference>
<reference evidence="5" key="1">
    <citation type="submission" date="2016-10" db="EMBL/GenBank/DDBJ databases">
        <authorList>
            <person name="Varghese N."/>
            <person name="Submissions S."/>
        </authorList>
    </citation>
    <scope>NUCLEOTIDE SEQUENCE [LARGE SCALE GENOMIC DNA]</scope>
    <source>
        <strain evidence="5">CGMCC 1.11014</strain>
    </source>
</reference>
<dbReference type="Pfam" id="PF08448">
    <property type="entry name" value="PAS_4"/>
    <property type="match status" value="1"/>
</dbReference>
<dbReference type="Pfam" id="PF00990">
    <property type="entry name" value="GGDEF"/>
    <property type="match status" value="1"/>
</dbReference>
<gene>
    <name evidence="4" type="ORF">SAMN05216552_1001376</name>
</gene>
<dbReference type="SUPFAM" id="SSF141868">
    <property type="entry name" value="EAL domain-like"/>
    <property type="match status" value="1"/>
</dbReference>
<dbReference type="PROSITE" id="PS50887">
    <property type="entry name" value="GGDEF"/>
    <property type="match status" value="1"/>
</dbReference>
<feature type="domain" description="PAS" evidence="1">
    <location>
        <begin position="20"/>
        <end position="87"/>
    </location>
</feature>
<dbReference type="PROSITE" id="PS50112">
    <property type="entry name" value="PAS"/>
    <property type="match status" value="1"/>
</dbReference>
<evidence type="ECO:0000313" key="4">
    <source>
        <dbReference type="EMBL" id="SFU31178.1"/>
    </source>
</evidence>
<dbReference type="SMART" id="SM00091">
    <property type="entry name" value="PAS"/>
    <property type="match status" value="1"/>
</dbReference>
<feature type="domain" description="GGDEF" evidence="3">
    <location>
        <begin position="165"/>
        <end position="303"/>
    </location>
</feature>
<feature type="domain" description="EAL" evidence="2">
    <location>
        <begin position="312"/>
        <end position="566"/>
    </location>
</feature>
<dbReference type="InterPro" id="IPR035919">
    <property type="entry name" value="EAL_sf"/>
</dbReference>
<dbReference type="EMBL" id="FPBO01000001">
    <property type="protein sequence ID" value="SFU31178.1"/>
    <property type="molecule type" value="Genomic_DNA"/>
</dbReference>
<evidence type="ECO:0000259" key="1">
    <source>
        <dbReference type="PROSITE" id="PS50112"/>
    </source>
</evidence>
<dbReference type="CDD" id="cd01949">
    <property type="entry name" value="GGDEF"/>
    <property type="match status" value="1"/>
</dbReference>
<protein>
    <submittedName>
        <fullName evidence="4">PAS domain S-box-containing protein/diguanylate cyclase (GGDEF) domain-containing protein</fullName>
    </submittedName>
</protein>
<sequence length="578" mass="64576">MTEEERLLRLEENAHRLGVRLAATLESITDAFLMLDRDWKLTFINREAERLLQCARAEVMGVNIWETFPEAVGGPYYRAYHQAVDTNTSVSFEEYYPPLNLWTEVRAYPSDDGLAIYFLDISKRKEQEAAFHRLAFYDRLTGLPNRQLLVERMSQTMERCRQGGRSGAVLFIDLDNFKAVNDARGHDKGDVLLHQVGERLQRQVRPGDTVARFGGDEFVILLEDLGACREAAARHVQEVADKVLQAFALPFDIDGVVQYSTPSVGIAMLDGDSGGVDEVLKRADLAMYQSKAGGRNMANWFEPGMAQRVAARAALEADMRHALNARQFELHYQPQCDLEGRMSGAEALLRWHHPRRGHVPPIEFVHLAEETGLIVPLGRWVLDSACRQLALWAADARTAGLRMAVNVSACQFLRPDFVDQVLAVLAETGAPARRLKLELTESLLLSDLDGTIGKMERLRQTGIGFALDDFGTGYSSLAYLHRLPLEQLKIDRSFIWDAQDARHGGAIVRTIAALGKALQMEVMAEGVETAQQRDFIAEVGCRSYQGYLYSRPLPPERLAEFVADGKIAFPMASLGPAT</sequence>
<proteinExistence type="predicted"/>
<dbReference type="InterPro" id="IPR000014">
    <property type="entry name" value="PAS"/>
</dbReference>
<dbReference type="SMART" id="SM00052">
    <property type="entry name" value="EAL"/>
    <property type="match status" value="1"/>
</dbReference>
<dbReference type="AlphaFoldDB" id="A0A1I7F4L7"/>
<dbReference type="InterPro" id="IPR052155">
    <property type="entry name" value="Biofilm_reg_signaling"/>
</dbReference>
<dbReference type="SUPFAM" id="SSF55073">
    <property type="entry name" value="Nucleotide cyclase"/>
    <property type="match status" value="1"/>
</dbReference>
<dbReference type="FunFam" id="3.20.20.450:FF:000001">
    <property type="entry name" value="Cyclic di-GMP phosphodiesterase yahA"/>
    <property type="match status" value="1"/>
</dbReference>
<dbReference type="Gene3D" id="3.30.70.270">
    <property type="match status" value="1"/>
</dbReference>
<dbReference type="InterPro" id="IPR043128">
    <property type="entry name" value="Rev_trsase/Diguanyl_cyclase"/>
</dbReference>
<dbReference type="PROSITE" id="PS50883">
    <property type="entry name" value="EAL"/>
    <property type="match status" value="1"/>
</dbReference>
<dbReference type="SMART" id="SM00267">
    <property type="entry name" value="GGDEF"/>
    <property type="match status" value="1"/>
</dbReference>
<dbReference type="InterPro" id="IPR000160">
    <property type="entry name" value="GGDEF_dom"/>
</dbReference>
<dbReference type="RefSeq" id="WP_093552882.1">
    <property type="nucleotide sequence ID" value="NZ_FPBO01000001.1"/>
</dbReference>
<dbReference type="PANTHER" id="PTHR44757:SF2">
    <property type="entry name" value="BIOFILM ARCHITECTURE MAINTENANCE PROTEIN MBAA"/>
    <property type="match status" value="1"/>
</dbReference>
<dbReference type="CDD" id="cd01948">
    <property type="entry name" value="EAL"/>
    <property type="match status" value="1"/>
</dbReference>
<dbReference type="Gene3D" id="3.20.20.450">
    <property type="entry name" value="EAL domain"/>
    <property type="match status" value="1"/>
</dbReference>
<keyword evidence="5" id="KW-1185">Reference proteome</keyword>
<accession>A0A1I7F4L7</accession>
<dbReference type="NCBIfam" id="TIGR00254">
    <property type="entry name" value="GGDEF"/>
    <property type="match status" value="1"/>
</dbReference>
<dbReference type="STRING" id="1035707.SAMN05216552_1001376"/>